<evidence type="ECO:0000313" key="3">
    <source>
        <dbReference type="Proteomes" id="UP000002745"/>
    </source>
</evidence>
<evidence type="ECO:0000259" key="1">
    <source>
        <dbReference type="Pfam" id="PF13614"/>
    </source>
</evidence>
<dbReference type="Gene3D" id="3.40.50.300">
    <property type="entry name" value="P-loop containing nucleotide triphosphate hydrolases"/>
    <property type="match status" value="1"/>
</dbReference>
<dbReference type="Proteomes" id="UP000002745">
    <property type="component" value="Chromosome"/>
</dbReference>
<dbReference type="PANTHER" id="PTHR13696:SF99">
    <property type="entry name" value="COBYRINIC ACID AC-DIAMIDE SYNTHASE"/>
    <property type="match status" value="1"/>
</dbReference>
<dbReference type="EMBL" id="CP001678">
    <property type="protein sequence ID" value="ACT57751.1"/>
    <property type="molecule type" value="Genomic_DNA"/>
</dbReference>
<name>C6XKF3_HIRBI</name>
<dbReference type="InterPro" id="IPR050678">
    <property type="entry name" value="DNA_Partitioning_ATPase"/>
</dbReference>
<keyword evidence="3" id="KW-1185">Reference proteome</keyword>
<feature type="domain" description="AAA" evidence="1">
    <location>
        <begin position="7"/>
        <end position="208"/>
    </location>
</feature>
<dbReference type="InterPro" id="IPR025669">
    <property type="entry name" value="AAA_dom"/>
</dbReference>
<dbReference type="CDD" id="cd02042">
    <property type="entry name" value="ParAB_family"/>
    <property type="match status" value="1"/>
</dbReference>
<dbReference type="AlphaFoldDB" id="C6XKF3"/>
<evidence type="ECO:0000313" key="2">
    <source>
        <dbReference type="EMBL" id="ACT57751.1"/>
    </source>
</evidence>
<dbReference type="PANTHER" id="PTHR13696">
    <property type="entry name" value="P-LOOP CONTAINING NUCLEOSIDE TRIPHOSPHATE HYDROLASE"/>
    <property type="match status" value="1"/>
</dbReference>
<sequence length="326" mass="36721">MASKTPVIAVANLKGGVGKSTTTLMLAEGLAYQYGLNVLVYDFDAQANLTELLLTSEGVTRERNQERGVAAILDTFVPDAQKNIDDLRIVVEQWNATVIDELVRKKNRNKEQGWISLLAADPSMRFLEPYLERSPGKDWFDIGDALIERLEKATTFERNQADIIIIDCPPHVSTLCRAALKMADFYVTPTLAETLSIWGLRQFSTWMTHTDQTPWLAKSGSASFDERQFVVCTRFMPTSRSHQTALAGLKQDWPERTFSSPIGARVSMSRELPRKSINSLHSFGSRYRGKLKSDVITLADEFTSFIMQHNSDLNWQRVNHGKFLAG</sequence>
<protein>
    <submittedName>
        <fullName evidence="2">Cobyrinic acid ac-diamide synthase</fullName>
    </submittedName>
</protein>
<dbReference type="KEGG" id="hba:Hbal_0049"/>
<gene>
    <name evidence="2" type="ordered locus">Hbal_0049</name>
</gene>
<dbReference type="SUPFAM" id="SSF52540">
    <property type="entry name" value="P-loop containing nucleoside triphosphate hydrolases"/>
    <property type="match status" value="1"/>
</dbReference>
<dbReference type="eggNOG" id="COG1192">
    <property type="taxonomic scope" value="Bacteria"/>
</dbReference>
<dbReference type="Pfam" id="PF13614">
    <property type="entry name" value="AAA_31"/>
    <property type="match status" value="1"/>
</dbReference>
<reference evidence="3" key="1">
    <citation type="journal article" date="2011" name="J. Bacteriol.">
        <title>Genome sequences of eight morphologically diverse alphaproteobacteria.</title>
        <authorList>
            <consortium name="US DOE Joint Genome Institute"/>
            <person name="Brown P.J."/>
            <person name="Kysela D.T."/>
            <person name="Buechlein A."/>
            <person name="Hemmerich C."/>
            <person name="Brun Y.V."/>
        </authorList>
    </citation>
    <scope>NUCLEOTIDE SEQUENCE [LARGE SCALE GENOMIC DNA]</scope>
    <source>
        <strain evidence="3">ATCC 49814 / DSM 5838 / IFAM 1418</strain>
    </source>
</reference>
<organism evidence="2 3">
    <name type="scientific">Hirschia baltica (strain ATCC 49814 / DSM 5838 / IFAM 1418)</name>
    <dbReference type="NCBI Taxonomy" id="582402"/>
    <lineage>
        <taxon>Bacteria</taxon>
        <taxon>Pseudomonadati</taxon>
        <taxon>Pseudomonadota</taxon>
        <taxon>Alphaproteobacteria</taxon>
        <taxon>Hyphomonadales</taxon>
        <taxon>Hyphomonadaceae</taxon>
        <taxon>Hirschia</taxon>
    </lineage>
</organism>
<dbReference type="OrthoDB" id="9815116at2"/>
<accession>C6XKF3</accession>
<proteinExistence type="predicted"/>
<dbReference type="STRING" id="582402.Hbal_0049"/>
<dbReference type="InterPro" id="IPR027417">
    <property type="entry name" value="P-loop_NTPase"/>
</dbReference>
<dbReference type="RefSeq" id="WP_012777909.1">
    <property type="nucleotide sequence ID" value="NC_012982.1"/>
</dbReference>
<dbReference type="HOGENOM" id="CLU_037612_4_0_5"/>